<organism evidence="1 2">
    <name type="scientific">Polaribacter butkevichii</name>
    <dbReference type="NCBI Taxonomy" id="218490"/>
    <lineage>
        <taxon>Bacteria</taxon>
        <taxon>Pseudomonadati</taxon>
        <taxon>Bacteroidota</taxon>
        <taxon>Flavobacteriia</taxon>
        <taxon>Flavobacteriales</taxon>
        <taxon>Flavobacteriaceae</taxon>
    </lineage>
</organism>
<evidence type="ECO:0000313" key="2">
    <source>
        <dbReference type="Proteomes" id="UP000247345"/>
    </source>
</evidence>
<dbReference type="InterPro" id="IPR012505">
    <property type="entry name" value="YbbR"/>
</dbReference>
<dbReference type="InterPro" id="IPR053154">
    <property type="entry name" value="c-di-AMP_regulator"/>
</dbReference>
<protein>
    <recommendedName>
        <fullName evidence="3">YbbR-like domain-containing protein</fullName>
    </recommendedName>
</protein>
<evidence type="ECO:0000313" key="1">
    <source>
        <dbReference type="EMBL" id="PQJ73692.1"/>
    </source>
</evidence>
<dbReference type="RefSeq" id="WP_105049350.1">
    <property type="nucleotide sequence ID" value="NZ_CP150661.1"/>
</dbReference>
<keyword evidence="2" id="KW-1185">Reference proteome</keyword>
<dbReference type="PANTHER" id="PTHR37804">
    <property type="entry name" value="CDAA REGULATORY PROTEIN CDAR"/>
    <property type="match status" value="1"/>
</dbReference>
<accession>A0A2P6CFK3</accession>
<evidence type="ECO:0008006" key="3">
    <source>
        <dbReference type="Google" id="ProtNLM"/>
    </source>
</evidence>
<dbReference type="Pfam" id="PF07949">
    <property type="entry name" value="YbbR"/>
    <property type="match status" value="1"/>
</dbReference>
<reference evidence="1 2" key="1">
    <citation type="submission" date="2016-12" db="EMBL/GenBank/DDBJ databases">
        <title>Trade-off between light-utilization and light-protection in marine flavobacteria.</title>
        <authorList>
            <person name="Kumagai Y."/>
            <person name="Yoshizawa S."/>
            <person name="Kogure K."/>
            <person name="Iwasaki W."/>
        </authorList>
    </citation>
    <scope>NUCLEOTIDE SEQUENCE [LARGE SCALE GENOMIC DNA]</scope>
    <source>
        <strain evidence="1 2">KCTC 12100</strain>
    </source>
</reference>
<comment type="caution">
    <text evidence="1">The sequence shown here is derived from an EMBL/GenBank/DDBJ whole genome shotgun (WGS) entry which is preliminary data.</text>
</comment>
<dbReference type="PANTHER" id="PTHR37804:SF1">
    <property type="entry name" value="CDAA REGULATORY PROTEIN CDAR"/>
    <property type="match status" value="1"/>
</dbReference>
<dbReference type="EMBL" id="MSCK01000001">
    <property type="protein sequence ID" value="PQJ73692.1"/>
    <property type="molecule type" value="Genomic_DNA"/>
</dbReference>
<dbReference type="OrthoDB" id="1150187at2"/>
<proteinExistence type="predicted"/>
<dbReference type="Gene3D" id="2.170.120.40">
    <property type="entry name" value="YbbR-like domain"/>
    <property type="match status" value="1"/>
</dbReference>
<sequence>MWFLITLSKEYTTTLTFPVEYTNIPQDKLLQKVPIKEIDIVVKSSGFNIISSRFGRKNITLNANSLYKKSSNKYYFLTRNQVVPIQKQLHYGVQLQEIILDTIYLEIGTLLSKKVPLKPNLDINYHIGYDILEPVTVKPDSILISGPDAEIEKIKEINLKLLKLEGVKENFSKKVKMIVPENSNNIKMKSTYATISGKVEKFTEGTLEIPFKVINLPKGLTLTTLNKTVSVTYVVGLSNFDKIDKNFFEVVCDYSVSKKNNLDYLMPKVVAKSNYVKSFKVIPNKIDFLIQK</sequence>
<dbReference type="Proteomes" id="UP000247345">
    <property type="component" value="Unassembled WGS sequence"/>
</dbReference>
<gene>
    <name evidence="1" type="ORF">BTO14_04500</name>
</gene>
<dbReference type="AlphaFoldDB" id="A0A2P6CFK3"/>
<name>A0A2P6CFK3_9FLAO</name>